<evidence type="ECO:0000313" key="3">
    <source>
        <dbReference type="EMBL" id="KYG60949.1"/>
    </source>
</evidence>
<dbReference type="AlphaFoldDB" id="A0A150WDF0"/>
<keyword evidence="4" id="KW-1185">Reference proteome</keyword>
<gene>
    <name evidence="3" type="ORF">AZI86_18705</name>
</gene>
<dbReference type="EMBL" id="LUKE01000008">
    <property type="protein sequence ID" value="KYG60949.1"/>
    <property type="molecule type" value="Genomic_DNA"/>
</dbReference>
<feature type="transmembrane region" description="Helical" evidence="1">
    <location>
        <begin position="20"/>
        <end position="37"/>
    </location>
</feature>
<keyword evidence="1" id="KW-0472">Membrane</keyword>
<feature type="transmembrane region" description="Helical" evidence="1">
    <location>
        <begin position="195"/>
        <end position="214"/>
    </location>
</feature>
<comment type="caution">
    <text evidence="3">The sequence shown here is derived from an EMBL/GenBank/DDBJ whole genome shotgun (WGS) entry which is preliminary data.</text>
</comment>
<name>A0A150WDF0_BDEBC</name>
<feature type="transmembrane region" description="Helical" evidence="1">
    <location>
        <begin position="138"/>
        <end position="160"/>
    </location>
</feature>
<keyword evidence="1" id="KW-1133">Transmembrane helix</keyword>
<dbReference type="InterPro" id="IPR003675">
    <property type="entry name" value="Rce1/LyrA-like_dom"/>
</dbReference>
<reference evidence="3 4" key="1">
    <citation type="submission" date="2016-03" db="EMBL/GenBank/DDBJ databases">
        <authorList>
            <person name="Ploux O."/>
        </authorList>
    </citation>
    <scope>NUCLEOTIDE SEQUENCE [LARGE SCALE GENOMIC DNA]</scope>
    <source>
        <strain evidence="3 4">R0</strain>
    </source>
</reference>
<dbReference type="Proteomes" id="UP000075320">
    <property type="component" value="Unassembled WGS sequence"/>
</dbReference>
<proteinExistence type="predicted"/>
<accession>A0A150WDF0</accession>
<dbReference type="GO" id="GO:0080120">
    <property type="term" value="P:CAAX-box protein maturation"/>
    <property type="evidence" value="ECO:0007669"/>
    <property type="project" value="UniProtKB-ARBA"/>
</dbReference>
<sequence>MVWLTALNILAYGSQSFLESKLVPIILIGICLVVFAIRKLKTHLSLAACTFGVLLLTQIAFLRDLWPLPSVFMTLTTAVLLWRAQDTKWYGLIEFKIRPAMIAILLGLLSFGTVAAWVHFTAPSMEQIPFKVPNGTPLIEVTGMILIFAVLNSFAEEFIFRGLALNIMMPKSFWIANVMQSTGFMFLHYKGFPFGLSGALLAGAFAFIMGLLRFKTGSLTYPWLAHFVANIGMGFLLYSLL</sequence>
<evidence type="ECO:0000313" key="4">
    <source>
        <dbReference type="Proteomes" id="UP000075320"/>
    </source>
</evidence>
<feature type="domain" description="CAAX prenyl protease 2/Lysostaphin resistance protein A-like" evidence="2">
    <location>
        <begin position="142"/>
        <end position="231"/>
    </location>
</feature>
<feature type="transmembrane region" description="Helical" evidence="1">
    <location>
        <begin position="68"/>
        <end position="85"/>
    </location>
</feature>
<feature type="transmembrane region" description="Helical" evidence="1">
    <location>
        <begin position="44"/>
        <end position="62"/>
    </location>
</feature>
<organism evidence="3 4">
    <name type="scientific">Bdellovibrio bacteriovorus</name>
    <dbReference type="NCBI Taxonomy" id="959"/>
    <lineage>
        <taxon>Bacteria</taxon>
        <taxon>Pseudomonadati</taxon>
        <taxon>Bdellovibrionota</taxon>
        <taxon>Bdellovibrionia</taxon>
        <taxon>Bdellovibrionales</taxon>
        <taxon>Pseudobdellovibrionaceae</taxon>
        <taxon>Bdellovibrio</taxon>
    </lineage>
</organism>
<feature type="transmembrane region" description="Helical" evidence="1">
    <location>
        <begin position="221"/>
        <end position="240"/>
    </location>
</feature>
<evidence type="ECO:0000259" key="2">
    <source>
        <dbReference type="Pfam" id="PF02517"/>
    </source>
</evidence>
<protein>
    <recommendedName>
        <fullName evidence="2">CAAX prenyl protease 2/Lysostaphin resistance protein A-like domain-containing protein</fullName>
    </recommendedName>
</protein>
<dbReference type="GO" id="GO:0004175">
    <property type="term" value="F:endopeptidase activity"/>
    <property type="evidence" value="ECO:0007669"/>
    <property type="project" value="UniProtKB-ARBA"/>
</dbReference>
<keyword evidence="1" id="KW-0812">Transmembrane</keyword>
<dbReference type="Pfam" id="PF02517">
    <property type="entry name" value="Rce1-like"/>
    <property type="match status" value="1"/>
</dbReference>
<evidence type="ECO:0000256" key="1">
    <source>
        <dbReference type="SAM" id="Phobius"/>
    </source>
</evidence>
<feature type="transmembrane region" description="Helical" evidence="1">
    <location>
        <begin position="97"/>
        <end position="118"/>
    </location>
</feature>